<gene>
    <name evidence="2" type="ORF">HGB38_27305</name>
</gene>
<dbReference type="EMBL" id="JAAXOS010000014">
    <property type="protein sequence ID" value="NKY29889.1"/>
    <property type="molecule type" value="Genomic_DNA"/>
</dbReference>
<dbReference type="RefSeq" id="WP_062974824.1">
    <property type="nucleotide sequence ID" value="NZ_JAAXOS010000014.1"/>
</dbReference>
<dbReference type="AlphaFoldDB" id="A0A7X6R5U0"/>
<sequence length="67" mass="7098">MTGRYYDTGSTSITPAPDCVAPAPDIGRKAVTWRTDDPGIDTAEQLGETSIRFGGVDVDPVECSEHA</sequence>
<protein>
    <submittedName>
        <fullName evidence="2">Uncharacterized protein</fullName>
    </submittedName>
</protein>
<evidence type="ECO:0000256" key="1">
    <source>
        <dbReference type="SAM" id="MobiDB-lite"/>
    </source>
</evidence>
<name>A0A7X6R5U0_9NOCA</name>
<comment type="caution">
    <text evidence="2">The sequence shown here is derived from an EMBL/GenBank/DDBJ whole genome shotgun (WGS) entry which is preliminary data.</text>
</comment>
<reference evidence="2 3" key="1">
    <citation type="submission" date="2020-04" db="EMBL/GenBank/DDBJ databases">
        <title>MicrobeNet Type strains.</title>
        <authorList>
            <person name="Nicholson A.C."/>
        </authorList>
    </citation>
    <scope>NUCLEOTIDE SEQUENCE [LARGE SCALE GENOMIC DNA]</scope>
    <source>
        <strain evidence="2 3">DSM 44956</strain>
    </source>
</reference>
<proteinExistence type="predicted"/>
<evidence type="ECO:0000313" key="2">
    <source>
        <dbReference type="EMBL" id="NKY29889.1"/>
    </source>
</evidence>
<evidence type="ECO:0000313" key="3">
    <source>
        <dbReference type="Proteomes" id="UP000540698"/>
    </source>
</evidence>
<dbReference type="Proteomes" id="UP000540698">
    <property type="component" value="Unassembled WGS sequence"/>
</dbReference>
<accession>A0A7X6R5U0</accession>
<keyword evidence="3" id="KW-1185">Reference proteome</keyword>
<feature type="region of interest" description="Disordered" evidence="1">
    <location>
        <begin position="1"/>
        <end position="21"/>
    </location>
</feature>
<organism evidence="2 3">
    <name type="scientific">Nocardia gamkensis</name>
    <dbReference type="NCBI Taxonomy" id="352869"/>
    <lineage>
        <taxon>Bacteria</taxon>
        <taxon>Bacillati</taxon>
        <taxon>Actinomycetota</taxon>
        <taxon>Actinomycetes</taxon>
        <taxon>Mycobacteriales</taxon>
        <taxon>Nocardiaceae</taxon>
        <taxon>Nocardia</taxon>
    </lineage>
</organism>